<dbReference type="RefSeq" id="WP_120765578.1">
    <property type="nucleotide sequence ID" value="NZ_CP033169.1"/>
</dbReference>
<evidence type="ECO:0000256" key="3">
    <source>
        <dbReference type="ARBA" id="ARBA00022722"/>
    </source>
</evidence>
<protein>
    <recommendedName>
        <fullName evidence="5">Putative pre-16S rRNA nuclease</fullName>
        <ecNumber evidence="5">3.1.-.-</ecNumber>
    </recommendedName>
</protein>
<evidence type="ECO:0000256" key="4">
    <source>
        <dbReference type="ARBA" id="ARBA00022801"/>
    </source>
</evidence>
<dbReference type="EMBL" id="CP033169">
    <property type="protein sequence ID" value="AYO30737.1"/>
    <property type="molecule type" value="Genomic_DNA"/>
</dbReference>
<dbReference type="HAMAP" id="MF_00651">
    <property type="entry name" value="Nuclease_YqgF"/>
    <property type="match status" value="1"/>
</dbReference>
<dbReference type="GO" id="GO:0016788">
    <property type="term" value="F:hydrolase activity, acting on ester bonds"/>
    <property type="evidence" value="ECO:0007669"/>
    <property type="project" value="UniProtKB-UniRule"/>
</dbReference>
<dbReference type="Pfam" id="PF03652">
    <property type="entry name" value="RuvX"/>
    <property type="match status" value="1"/>
</dbReference>
<evidence type="ECO:0000259" key="6">
    <source>
        <dbReference type="SMART" id="SM00732"/>
    </source>
</evidence>
<dbReference type="InterPro" id="IPR012337">
    <property type="entry name" value="RNaseH-like_sf"/>
</dbReference>
<keyword evidence="8" id="KW-1185">Reference proteome</keyword>
<evidence type="ECO:0000256" key="5">
    <source>
        <dbReference type="HAMAP-Rule" id="MF_00651"/>
    </source>
</evidence>
<dbReference type="InterPro" id="IPR037027">
    <property type="entry name" value="YqgF/RNaseH-like_dom_sf"/>
</dbReference>
<comment type="similarity">
    <text evidence="5">Belongs to the YqgF HJR family.</text>
</comment>
<accession>A0A3G2R7E6</accession>
<keyword evidence="2 5" id="KW-0690">Ribosome biogenesis</keyword>
<dbReference type="InterPro" id="IPR005227">
    <property type="entry name" value="YqgF"/>
</dbReference>
<evidence type="ECO:0000256" key="1">
    <source>
        <dbReference type="ARBA" id="ARBA00022490"/>
    </source>
</evidence>
<organism evidence="7 8">
    <name type="scientific">Biomaibacter acetigenes</name>
    <dbReference type="NCBI Taxonomy" id="2316383"/>
    <lineage>
        <taxon>Bacteria</taxon>
        <taxon>Bacillati</taxon>
        <taxon>Bacillota</taxon>
        <taxon>Clostridia</taxon>
        <taxon>Thermosediminibacterales</taxon>
        <taxon>Tepidanaerobacteraceae</taxon>
        <taxon>Biomaibacter</taxon>
    </lineage>
</organism>
<gene>
    <name evidence="7" type="primary">ruvX</name>
    <name evidence="7" type="ORF">D2962_09010</name>
</gene>
<dbReference type="CDD" id="cd16964">
    <property type="entry name" value="YqgF"/>
    <property type="match status" value="1"/>
</dbReference>
<name>A0A3G2R7E6_9FIRM</name>
<proteinExistence type="inferred from homology"/>
<dbReference type="EC" id="3.1.-.-" evidence="5"/>
<keyword evidence="1 5" id="KW-0963">Cytoplasm</keyword>
<dbReference type="SMART" id="SM00732">
    <property type="entry name" value="YqgFc"/>
    <property type="match status" value="1"/>
</dbReference>
<sequence>MRVLGLDVGDKKIGVAVSDELGLIAQGIGVITRQDLKQDLKKIEELIQQYKVGKVILGLPRNMNGTLGSQGEAVKKFGEALKQNSGIELGYWDERLSTVEAERSLIDADMSRRKRKGVIDKVAAVLILQGYLNYRCHVDTE</sequence>
<dbReference type="Proteomes" id="UP000280960">
    <property type="component" value="Chromosome"/>
</dbReference>
<dbReference type="InterPro" id="IPR006641">
    <property type="entry name" value="YqgF/RNaseH-like_dom"/>
</dbReference>
<dbReference type="Gene3D" id="3.30.420.140">
    <property type="entry name" value="YqgF/RNase H-like domain"/>
    <property type="match status" value="1"/>
</dbReference>
<dbReference type="PANTHER" id="PTHR33317">
    <property type="entry name" value="POLYNUCLEOTIDYL TRANSFERASE, RIBONUCLEASE H-LIKE SUPERFAMILY PROTEIN"/>
    <property type="match status" value="1"/>
</dbReference>
<dbReference type="GO" id="GO:0004518">
    <property type="term" value="F:nuclease activity"/>
    <property type="evidence" value="ECO:0007669"/>
    <property type="project" value="UniProtKB-KW"/>
</dbReference>
<dbReference type="KEGG" id="bacg:D2962_09010"/>
<reference evidence="7 8" key="1">
    <citation type="submission" date="2018-10" db="EMBL/GenBank/DDBJ databases">
        <authorList>
            <person name="Zhang X."/>
        </authorList>
    </citation>
    <scope>NUCLEOTIDE SEQUENCE [LARGE SCALE GENOMIC DNA]</scope>
    <source>
        <strain evidence="7 8">SK-G1</strain>
    </source>
</reference>
<feature type="domain" description="YqgF/RNase H-like" evidence="6">
    <location>
        <begin position="1"/>
        <end position="101"/>
    </location>
</feature>
<keyword evidence="4 5" id="KW-0378">Hydrolase</keyword>
<dbReference type="SUPFAM" id="SSF53098">
    <property type="entry name" value="Ribonuclease H-like"/>
    <property type="match status" value="1"/>
</dbReference>
<evidence type="ECO:0000256" key="2">
    <source>
        <dbReference type="ARBA" id="ARBA00022517"/>
    </source>
</evidence>
<dbReference type="GO" id="GO:0005829">
    <property type="term" value="C:cytosol"/>
    <property type="evidence" value="ECO:0007669"/>
    <property type="project" value="TreeGrafter"/>
</dbReference>
<evidence type="ECO:0000313" key="8">
    <source>
        <dbReference type="Proteomes" id="UP000280960"/>
    </source>
</evidence>
<dbReference type="AlphaFoldDB" id="A0A3G2R7E6"/>
<dbReference type="GO" id="GO:0000967">
    <property type="term" value="P:rRNA 5'-end processing"/>
    <property type="evidence" value="ECO:0007669"/>
    <property type="project" value="UniProtKB-UniRule"/>
</dbReference>
<evidence type="ECO:0000313" key="7">
    <source>
        <dbReference type="EMBL" id="AYO30737.1"/>
    </source>
</evidence>
<comment type="function">
    <text evidence="5">Could be a nuclease involved in processing of the 5'-end of pre-16S rRNA.</text>
</comment>
<comment type="subcellular location">
    <subcellularLocation>
        <location evidence="5">Cytoplasm</location>
    </subcellularLocation>
</comment>
<dbReference type="NCBIfam" id="TIGR00250">
    <property type="entry name" value="RNAse_H_YqgF"/>
    <property type="match status" value="1"/>
</dbReference>
<keyword evidence="3 5" id="KW-0540">Nuclease</keyword>
<dbReference type="PANTHER" id="PTHR33317:SF4">
    <property type="entry name" value="POLYNUCLEOTIDYL TRANSFERASE, RIBONUCLEASE H-LIKE SUPERFAMILY PROTEIN"/>
    <property type="match status" value="1"/>
</dbReference>